<accession>A0AA36MU34</accession>
<evidence type="ECO:0000313" key="1">
    <source>
        <dbReference type="EMBL" id="CAJ1386025.1"/>
    </source>
</evidence>
<gene>
    <name evidence="1" type="ORF">EVOR1521_LOCUS12490</name>
</gene>
<dbReference type="AlphaFoldDB" id="A0AA36MU34"/>
<dbReference type="Proteomes" id="UP001178507">
    <property type="component" value="Unassembled WGS sequence"/>
</dbReference>
<evidence type="ECO:0000313" key="2">
    <source>
        <dbReference type="Proteomes" id="UP001178507"/>
    </source>
</evidence>
<proteinExistence type="predicted"/>
<name>A0AA36MU34_9DINO</name>
<comment type="caution">
    <text evidence="1">The sequence shown here is derived from an EMBL/GenBank/DDBJ whole genome shotgun (WGS) entry which is preliminary data.</text>
</comment>
<sequence>MSDRDSAESRVLLLRASRAARVGARAGRLTRVLRVCRCFLDFGDIDEPAKRPPTKKAGFDSLREEARERDTFLNMPCPLGGSITCPCVSLRGATKQPAHARVNRHSLRCHIVCWVGNDTLIASVTLLQHLEIACSCFHRCHCPTRISQLERKALRCSAANTQ</sequence>
<protein>
    <submittedName>
        <fullName evidence="1">Uncharacterized protein</fullName>
    </submittedName>
</protein>
<reference evidence="1" key="1">
    <citation type="submission" date="2023-08" db="EMBL/GenBank/DDBJ databases">
        <authorList>
            <person name="Chen Y."/>
            <person name="Shah S."/>
            <person name="Dougan E. K."/>
            <person name="Thang M."/>
            <person name="Chan C."/>
        </authorList>
    </citation>
    <scope>NUCLEOTIDE SEQUENCE</scope>
</reference>
<keyword evidence="2" id="KW-1185">Reference proteome</keyword>
<organism evidence="1 2">
    <name type="scientific">Effrenium voratum</name>
    <dbReference type="NCBI Taxonomy" id="2562239"/>
    <lineage>
        <taxon>Eukaryota</taxon>
        <taxon>Sar</taxon>
        <taxon>Alveolata</taxon>
        <taxon>Dinophyceae</taxon>
        <taxon>Suessiales</taxon>
        <taxon>Symbiodiniaceae</taxon>
        <taxon>Effrenium</taxon>
    </lineage>
</organism>
<dbReference type="EMBL" id="CAUJNA010001321">
    <property type="protein sequence ID" value="CAJ1386025.1"/>
    <property type="molecule type" value="Genomic_DNA"/>
</dbReference>